<keyword evidence="11" id="KW-1185">Reference proteome</keyword>
<accession>A0ABP4H8X5</accession>
<dbReference type="Pfam" id="PF04185">
    <property type="entry name" value="Phosphoesterase"/>
    <property type="match status" value="1"/>
</dbReference>
<evidence type="ECO:0000313" key="11">
    <source>
        <dbReference type="Proteomes" id="UP001500037"/>
    </source>
</evidence>
<keyword evidence="4" id="KW-0964">Secreted</keyword>
<dbReference type="Pfam" id="PF05506">
    <property type="entry name" value="PLipase_C_C"/>
    <property type="match status" value="2"/>
</dbReference>
<dbReference type="InterPro" id="IPR008475">
    <property type="entry name" value="PLipase_C_C"/>
</dbReference>
<keyword evidence="5" id="KW-0378">Hydrolase</keyword>
<dbReference type="NCBIfam" id="TIGR03396">
    <property type="entry name" value="PC_PLC"/>
    <property type="match status" value="1"/>
</dbReference>
<sequence>MNAIDRRHFLRLAGGTAAVAALTGSIARAAELPAGRRTGSLRDVEHIVVLMQENRSFDHYFGTLRGVRGFGDPRPVTLPGGKPVWYQGDGTKDVLPFRPAADDLGLRFLADLPHDWNSGHRARNGGRYDQWVPAKSAATMAYLTREDIPFHYALADAFTICDAYHCSLTGPTDPNRYYLWSGFTGNDGSGGGPVLDNAAAGYSWTTYPERLERAGVSWKIYQDVGNGLDAAGDWGWLEDAYRGNYGDNSLLHFRQYRDAEPGDPLYDRARTGTDVRAGEGLFDRLRADVQAGTLPQVSWIVAPEAFTEHPNWPANYGAWYVAQVLDALTSNPAVWGGTALFLTYDENDGFFDHLVPPYPPASPDQGRSTVDVTGELFAPGAGDSRTAGPYGLGQRVPMLVVSPWSTGGSVCSQTFDHTSVVQFIERRFGVHEPNISPWRRAVCGDLTAAFDFGRADAAVPRLPDTSGYRPPSADRHPDFRPEPPADPALPQQERGVRPARPLPYDLAVDGHGGADGGLGIDFTNLGTAGAHFLVTSATRPGGPWTYTVEAGRQLSDAWRTGDDTAGGGSGGAGGQGAYQVTVHGPNGFLREFRGGPAGAGPELSARHDGSGGGDAGQLQVSLVNNGTTTVRLTVTDAYGGEPAAYRLRAGATVLHTARLGSSHGWYDLSVGSEQDPDFLRRLTGHVETGRASTSDPALSPA</sequence>
<dbReference type="CDD" id="cd16014">
    <property type="entry name" value="PLC"/>
    <property type="match status" value="1"/>
</dbReference>
<comment type="caution">
    <text evidence="10">The sequence shown here is derived from an EMBL/GenBank/DDBJ whole genome shotgun (WGS) entry which is preliminary data.</text>
</comment>
<dbReference type="InterPro" id="IPR017767">
    <property type="entry name" value="PC-PLC"/>
</dbReference>
<organism evidence="10 11">
    <name type="scientific">Kitasatospora nipponensis</name>
    <dbReference type="NCBI Taxonomy" id="258049"/>
    <lineage>
        <taxon>Bacteria</taxon>
        <taxon>Bacillati</taxon>
        <taxon>Actinomycetota</taxon>
        <taxon>Actinomycetes</taxon>
        <taxon>Kitasatosporales</taxon>
        <taxon>Streptomycetaceae</taxon>
        <taxon>Kitasatospora</taxon>
    </lineage>
</organism>
<evidence type="ECO:0000256" key="5">
    <source>
        <dbReference type="ARBA" id="ARBA00022801"/>
    </source>
</evidence>
<dbReference type="Gene3D" id="3.40.720.10">
    <property type="entry name" value="Alkaline Phosphatase, subunit A"/>
    <property type="match status" value="2"/>
</dbReference>
<proteinExistence type="inferred from homology"/>
<protein>
    <recommendedName>
        <fullName evidence="3">phospholipase C</fullName>
        <ecNumber evidence="3">3.1.4.3</ecNumber>
    </recommendedName>
</protein>
<feature type="region of interest" description="Disordered" evidence="8">
    <location>
        <begin position="460"/>
        <end position="497"/>
    </location>
</feature>
<reference evidence="11" key="1">
    <citation type="journal article" date="2019" name="Int. J. Syst. Evol. Microbiol.">
        <title>The Global Catalogue of Microorganisms (GCM) 10K type strain sequencing project: providing services to taxonomists for standard genome sequencing and annotation.</title>
        <authorList>
            <consortium name="The Broad Institute Genomics Platform"/>
            <consortium name="The Broad Institute Genome Sequencing Center for Infectious Disease"/>
            <person name="Wu L."/>
            <person name="Ma J."/>
        </authorList>
    </citation>
    <scope>NUCLEOTIDE SEQUENCE [LARGE SCALE GENOMIC DNA]</scope>
    <source>
        <strain evidence="11">JCM 13004</strain>
    </source>
</reference>
<dbReference type="InterPro" id="IPR017850">
    <property type="entry name" value="Alkaline_phosphatase_core_sf"/>
</dbReference>
<keyword evidence="6" id="KW-0843">Virulence</keyword>
<comment type="similarity">
    <text evidence="2">Belongs to the bacterial phospholipase C family.</text>
</comment>
<dbReference type="InterPro" id="IPR007312">
    <property type="entry name" value="Phosphoesterase"/>
</dbReference>
<dbReference type="Proteomes" id="UP001500037">
    <property type="component" value="Unassembled WGS sequence"/>
</dbReference>
<evidence type="ECO:0000256" key="7">
    <source>
        <dbReference type="ARBA" id="ARBA00048421"/>
    </source>
</evidence>
<evidence type="ECO:0000256" key="8">
    <source>
        <dbReference type="SAM" id="MobiDB-lite"/>
    </source>
</evidence>
<evidence type="ECO:0000313" key="10">
    <source>
        <dbReference type="EMBL" id="GAA1252059.1"/>
    </source>
</evidence>
<evidence type="ECO:0000256" key="4">
    <source>
        <dbReference type="ARBA" id="ARBA00022512"/>
    </source>
</evidence>
<dbReference type="PANTHER" id="PTHR31956:SF1">
    <property type="entry name" value="NON-SPECIFIC PHOSPHOLIPASE C1"/>
    <property type="match status" value="1"/>
</dbReference>
<dbReference type="RefSeq" id="WP_344444059.1">
    <property type="nucleotide sequence ID" value="NZ_BAAALF010000098.1"/>
</dbReference>
<dbReference type="PANTHER" id="PTHR31956">
    <property type="entry name" value="NON-SPECIFIC PHOSPHOLIPASE C4-RELATED"/>
    <property type="match status" value="1"/>
</dbReference>
<dbReference type="InterPro" id="IPR006311">
    <property type="entry name" value="TAT_signal"/>
</dbReference>
<dbReference type="PROSITE" id="PS51318">
    <property type="entry name" value="TAT"/>
    <property type="match status" value="1"/>
</dbReference>
<gene>
    <name evidence="10" type="ORF">GCM10009665_48500</name>
</gene>
<keyword evidence="4" id="KW-0134">Cell wall</keyword>
<feature type="domain" description="Bacterial phospholipase C C-terminal" evidence="9">
    <location>
        <begin position="498"/>
        <end position="594"/>
    </location>
</feature>
<dbReference type="EC" id="3.1.4.3" evidence="3"/>
<evidence type="ECO:0000256" key="3">
    <source>
        <dbReference type="ARBA" id="ARBA00012018"/>
    </source>
</evidence>
<comment type="subcellular location">
    <subcellularLocation>
        <location evidence="1">Secreted</location>
        <location evidence="1">Cell wall</location>
    </subcellularLocation>
</comment>
<name>A0ABP4H8X5_9ACTN</name>
<feature type="region of interest" description="Disordered" evidence="8">
    <location>
        <begin position="592"/>
        <end position="615"/>
    </location>
</feature>
<evidence type="ECO:0000259" key="9">
    <source>
        <dbReference type="Pfam" id="PF05506"/>
    </source>
</evidence>
<evidence type="ECO:0000256" key="6">
    <source>
        <dbReference type="ARBA" id="ARBA00023026"/>
    </source>
</evidence>
<comment type="catalytic activity">
    <reaction evidence="7">
        <text>a 1,2-diacyl-sn-glycero-3-phosphocholine + H2O = phosphocholine + a 1,2-diacyl-sn-glycerol + H(+)</text>
        <dbReference type="Rhea" id="RHEA:10604"/>
        <dbReference type="ChEBI" id="CHEBI:15377"/>
        <dbReference type="ChEBI" id="CHEBI:15378"/>
        <dbReference type="ChEBI" id="CHEBI:17815"/>
        <dbReference type="ChEBI" id="CHEBI:57643"/>
        <dbReference type="ChEBI" id="CHEBI:295975"/>
        <dbReference type="EC" id="3.1.4.3"/>
    </reaction>
    <physiologicalReaction direction="left-to-right" evidence="7">
        <dbReference type="Rhea" id="RHEA:10605"/>
    </physiologicalReaction>
</comment>
<evidence type="ECO:0000256" key="2">
    <source>
        <dbReference type="ARBA" id="ARBA00009717"/>
    </source>
</evidence>
<feature type="domain" description="Bacterial phospholipase C C-terminal" evidence="9">
    <location>
        <begin position="615"/>
        <end position="685"/>
    </location>
</feature>
<evidence type="ECO:0000256" key="1">
    <source>
        <dbReference type="ARBA" id="ARBA00004191"/>
    </source>
</evidence>
<dbReference type="EMBL" id="BAAALF010000098">
    <property type="protein sequence ID" value="GAA1252059.1"/>
    <property type="molecule type" value="Genomic_DNA"/>
</dbReference>
<feature type="compositionally biased region" description="Basic and acidic residues" evidence="8">
    <location>
        <begin position="472"/>
        <end position="483"/>
    </location>
</feature>